<accession>T1FI68</accession>
<dbReference type="InParanoid" id="T1FI68"/>
<dbReference type="InterPro" id="IPR050111">
    <property type="entry name" value="C-type_lectin/snaclec_domain"/>
</dbReference>
<feature type="domain" description="C-type lectin" evidence="1">
    <location>
        <begin position="107"/>
        <end position="244"/>
    </location>
</feature>
<dbReference type="AlphaFoldDB" id="T1FI68"/>
<dbReference type="HOGENOM" id="CLU_070181_0_0_1"/>
<dbReference type="EnsemblMetazoa" id="HelroT182433">
    <property type="protein sequence ID" value="HelroP182433"/>
    <property type="gene ID" value="HelroG182433"/>
</dbReference>
<protein>
    <recommendedName>
        <fullName evidence="1">C-type lectin domain-containing protein</fullName>
    </recommendedName>
</protein>
<dbReference type="Gene3D" id="3.10.100.10">
    <property type="entry name" value="Mannose-Binding Protein A, subunit A"/>
    <property type="match status" value="1"/>
</dbReference>
<dbReference type="RefSeq" id="XP_009030943.1">
    <property type="nucleotide sequence ID" value="XM_009032695.1"/>
</dbReference>
<evidence type="ECO:0000313" key="4">
    <source>
        <dbReference type="Proteomes" id="UP000015101"/>
    </source>
</evidence>
<name>T1FI68_HELRO</name>
<dbReference type="KEGG" id="hro:HELRODRAFT_182433"/>
<organism evidence="3 4">
    <name type="scientific">Helobdella robusta</name>
    <name type="common">Californian leech</name>
    <dbReference type="NCBI Taxonomy" id="6412"/>
    <lineage>
        <taxon>Eukaryota</taxon>
        <taxon>Metazoa</taxon>
        <taxon>Spiralia</taxon>
        <taxon>Lophotrochozoa</taxon>
        <taxon>Annelida</taxon>
        <taxon>Clitellata</taxon>
        <taxon>Hirudinea</taxon>
        <taxon>Rhynchobdellida</taxon>
        <taxon>Glossiphoniidae</taxon>
        <taxon>Helobdella</taxon>
    </lineage>
</organism>
<dbReference type="GeneID" id="20208517"/>
<reference evidence="2 4" key="2">
    <citation type="journal article" date="2013" name="Nature">
        <title>Insights into bilaterian evolution from three spiralian genomes.</title>
        <authorList>
            <person name="Simakov O."/>
            <person name="Marletaz F."/>
            <person name="Cho S.J."/>
            <person name="Edsinger-Gonzales E."/>
            <person name="Havlak P."/>
            <person name="Hellsten U."/>
            <person name="Kuo D.H."/>
            <person name="Larsson T."/>
            <person name="Lv J."/>
            <person name="Arendt D."/>
            <person name="Savage R."/>
            <person name="Osoegawa K."/>
            <person name="de Jong P."/>
            <person name="Grimwood J."/>
            <person name="Chapman J.A."/>
            <person name="Shapiro H."/>
            <person name="Aerts A."/>
            <person name="Otillar R.P."/>
            <person name="Terry A.Y."/>
            <person name="Boore J.L."/>
            <person name="Grigoriev I.V."/>
            <person name="Lindberg D.R."/>
            <person name="Seaver E.C."/>
            <person name="Weisblat D.A."/>
            <person name="Putnam N.H."/>
            <person name="Rokhsar D.S."/>
        </authorList>
    </citation>
    <scope>NUCLEOTIDE SEQUENCE</scope>
</reference>
<dbReference type="InterPro" id="IPR016186">
    <property type="entry name" value="C-type_lectin-like/link_sf"/>
</dbReference>
<dbReference type="GO" id="GO:0030246">
    <property type="term" value="F:carbohydrate binding"/>
    <property type="evidence" value="ECO:0000318"/>
    <property type="project" value="GO_Central"/>
</dbReference>
<dbReference type="InterPro" id="IPR016187">
    <property type="entry name" value="CTDL_fold"/>
</dbReference>
<dbReference type="OrthoDB" id="6067009at2759"/>
<dbReference type="EMBL" id="KB097736">
    <property type="protein sequence ID" value="ESN90960.1"/>
    <property type="molecule type" value="Genomic_DNA"/>
</dbReference>
<dbReference type="GO" id="GO:0009897">
    <property type="term" value="C:external side of plasma membrane"/>
    <property type="evidence" value="ECO:0000318"/>
    <property type="project" value="GO_Central"/>
</dbReference>
<dbReference type="PANTHER" id="PTHR22803">
    <property type="entry name" value="MANNOSE, PHOSPHOLIPASE, LECTIN RECEPTOR RELATED"/>
    <property type="match status" value="1"/>
</dbReference>
<evidence type="ECO:0000313" key="3">
    <source>
        <dbReference type="EnsemblMetazoa" id="HelroP182433"/>
    </source>
</evidence>
<dbReference type="SUPFAM" id="SSF56436">
    <property type="entry name" value="C-type lectin-like"/>
    <property type="match status" value="1"/>
</dbReference>
<dbReference type="GO" id="GO:0038187">
    <property type="term" value="F:pattern recognition receptor activity"/>
    <property type="evidence" value="ECO:0000318"/>
    <property type="project" value="GO_Central"/>
</dbReference>
<dbReference type="PROSITE" id="PS50041">
    <property type="entry name" value="C_TYPE_LECTIN_2"/>
    <property type="match status" value="1"/>
</dbReference>
<keyword evidence="4" id="KW-1185">Reference proteome</keyword>
<sequence length="249" mass="28234">MFTRAYSYLVAKHEKTFVCLNRGVSIPLSIPVESLTGCLVKCLVVAITDGELRGVSYMQSSRSCTCLQKSNLTYQVTAVGSMTAADCRSYVIHECPANFDYVIEYHKCYKMQFKRKTWQDGRTSCNAISSSHPAIFEDDVEYNIAFNYVNHTTPAGKLCPGIYFPNSFTFFIGGYRTYFNGTRTPFYWSPYPGVYHPMQATKAWHKGEPGTPDNGKDCCVQMFLTVYTGLDDEHCFYTLCMLCEVDLQN</sequence>
<dbReference type="Proteomes" id="UP000015101">
    <property type="component" value="Unassembled WGS sequence"/>
</dbReference>
<proteinExistence type="predicted"/>
<reference evidence="4" key="1">
    <citation type="submission" date="2012-12" db="EMBL/GenBank/DDBJ databases">
        <authorList>
            <person name="Hellsten U."/>
            <person name="Grimwood J."/>
            <person name="Chapman J.A."/>
            <person name="Shapiro H."/>
            <person name="Aerts A."/>
            <person name="Otillar R.P."/>
            <person name="Terry A.Y."/>
            <person name="Boore J.L."/>
            <person name="Simakov O."/>
            <person name="Marletaz F."/>
            <person name="Cho S.-J."/>
            <person name="Edsinger-Gonzales E."/>
            <person name="Havlak P."/>
            <person name="Kuo D.-H."/>
            <person name="Larsson T."/>
            <person name="Lv J."/>
            <person name="Arendt D."/>
            <person name="Savage R."/>
            <person name="Osoegawa K."/>
            <person name="de Jong P."/>
            <person name="Lindberg D.R."/>
            <person name="Seaver E.C."/>
            <person name="Weisblat D.A."/>
            <person name="Putnam N.H."/>
            <person name="Grigoriev I.V."/>
            <person name="Rokhsar D.S."/>
        </authorList>
    </citation>
    <scope>NUCLEOTIDE SEQUENCE</scope>
</reference>
<evidence type="ECO:0000259" key="1">
    <source>
        <dbReference type="PROSITE" id="PS50041"/>
    </source>
</evidence>
<dbReference type="CDD" id="cd00037">
    <property type="entry name" value="CLECT"/>
    <property type="match status" value="1"/>
</dbReference>
<gene>
    <name evidence="3" type="primary">20208517</name>
    <name evidence="2" type="ORF">HELRODRAFT_182433</name>
</gene>
<dbReference type="CTD" id="20208517"/>
<evidence type="ECO:0000313" key="2">
    <source>
        <dbReference type="EMBL" id="ESN90960.1"/>
    </source>
</evidence>
<reference evidence="3" key="3">
    <citation type="submission" date="2015-06" db="UniProtKB">
        <authorList>
            <consortium name="EnsemblMetazoa"/>
        </authorList>
    </citation>
    <scope>IDENTIFICATION</scope>
</reference>
<dbReference type="EMBL" id="AMQM01008194">
    <property type="status" value="NOT_ANNOTATED_CDS"/>
    <property type="molecule type" value="Genomic_DNA"/>
</dbReference>
<dbReference type="InterPro" id="IPR001304">
    <property type="entry name" value="C-type_lectin-like"/>
</dbReference>
<dbReference type="GO" id="GO:0006955">
    <property type="term" value="P:immune response"/>
    <property type="evidence" value="ECO:0000318"/>
    <property type="project" value="GO_Central"/>
</dbReference>